<evidence type="ECO:0000256" key="1">
    <source>
        <dbReference type="SAM" id="MobiDB-lite"/>
    </source>
</evidence>
<sequence length="116" mass="12542">MSGVLEVLTPSYQGTANKDYWRGSDRSRNADSNDPWTLSNTLPLSKAEYNGYLTDINDLRARVGRAKQVNVQVVPPQAPAVASDGLAEQLKSLTQLHQAGALTDEEFAAAKARLLG</sequence>
<name>A0ABS1LS19_9MICO</name>
<evidence type="ECO:0000313" key="3">
    <source>
        <dbReference type="EMBL" id="MBL0888302.1"/>
    </source>
</evidence>
<dbReference type="EMBL" id="JABBYC010000051">
    <property type="protein sequence ID" value="MBL0888302.1"/>
    <property type="molecule type" value="Genomic_DNA"/>
</dbReference>
<feature type="domain" description="SHOCT" evidence="2">
    <location>
        <begin position="88"/>
        <end position="115"/>
    </location>
</feature>
<feature type="region of interest" description="Disordered" evidence="1">
    <location>
        <begin position="15"/>
        <end position="40"/>
    </location>
</feature>
<gene>
    <name evidence="3" type="ORF">HGK34_18770</name>
</gene>
<dbReference type="Pfam" id="PF09851">
    <property type="entry name" value="SHOCT"/>
    <property type="match status" value="1"/>
</dbReference>
<organism evidence="3 4">
    <name type="scientific">Myceligenerans indicum</name>
    <dbReference type="NCBI Taxonomy" id="2593663"/>
    <lineage>
        <taxon>Bacteria</taxon>
        <taxon>Bacillati</taxon>
        <taxon>Actinomycetota</taxon>
        <taxon>Actinomycetes</taxon>
        <taxon>Micrococcales</taxon>
        <taxon>Promicromonosporaceae</taxon>
        <taxon>Myceligenerans</taxon>
    </lineage>
</organism>
<reference evidence="3 4" key="1">
    <citation type="journal article" date="2021" name="Arch. Microbiol.">
        <title>Myceligenerans indicum sp. nov., an actinobacterium isolated from mangrove sediment of Sundarbans, India.</title>
        <authorList>
            <person name="Asha K."/>
            <person name="Bhadury P."/>
        </authorList>
    </citation>
    <scope>NUCLEOTIDE SEQUENCE [LARGE SCALE GENOMIC DNA]</scope>
    <source>
        <strain evidence="3 4">I2</strain>
    </source>
</reference>
<comment type="caution">
    <text evidence="3">The sequence shown here is derived from an EMBL/GenBank/DDBJ whole genome shotgun (WGS) entry which is preliminary data.</text>
</comment>
<dbReference type="InterPro" id="IPR018649">
    <property type="entry name" value="SHOCT"/>
</dbReference>
<protein>
    <submittedName>
        <fullName evidence="3">SHOCT domain-containing protein</fullName>
    </submittedName>
</protein>
<feature type="compositionally biased region" description="Basic and acidic residues" evidence="1">
    <location>
        <begin position="19"/>
        <end position="31"/>
    </location>
</feature>
<accession>A0ABS1LS19</accession>
<evidence type="ECO:0000259" key="2">
    <source>
        <dbReference type="Pfam" id="PF09851"/>
    </source>
</evidence>
<evidence type="ECO:0000313" key="4">
    <source>
        <dbReference type="Proteomes" id="UP000675409"/>
    </source>
</evidence>
<keyword evidence="4" id="KW-1185">Reference proteome</keyword>
<dbReference type="Proteomes" id="UP000675409">
    <property type="component" value="Unassembled WGS sequence"/>
</dbReference>
<proteinExistence type="predicted"/>